<comment type="caution">
    <text evidence="2">The sequence shown here is derived from an EMBL/GenBank/DDBJ whole genome shotgun (WGS) entry which is preliminary data.</text>
</comment>
<sequence>MSSIRRGPAHAGSNSAAPRTDGKGARMHTRNPFAPARRVHGREARAEADSAAPAPSPDDAQTAAAPPERRTATPKRPRTPADPTGTDRGGMWPDLWAAHRC</sequence>
<dbReference type="EMBL" id="BSTJ01000003">
    <property type="protein sequence ID" value="GLY75075.1"/>
    <property type="molecule type" value="Genomic_DNA"/>
</dbReference>
<evidence type="ECO:0000256" key="1">
    <source>
        <dbReference type="SAM" id="MobiDB-lite"/>
    </source>
</evidence>
<evidence type="ECO:0000313" key="3">
    <source>
        <dbReference type="Proteomes" id="UP001165135"/>
    </source>
</evidence>
<evidence type="ECO:0000313" key="2">
    <source>
        <dbReference type="EMBL" id="GLY75075.1"/>
    </source>
</evidence>
<feature type="compositionally biased region" description="Low complexity" evidence="1">
    <location>
        <begin position="49"/>
        <end position="66"/>
    </location>
</feature>
<name>A0A9W6RHX6_9ACTN</name>
<gene>
    <name evidence="2" type="ORF">Airi01_033420</name>
</gene>
<reference evidence="2" key="1">
    <citation type="submission" date="2023-03" db="EMBL/GenBank/DDBJ databases">
        <title>Actinoallomurus iriomotensis NBRC 103681.</title>
        <authorList>
            <person name="Ichikawa N."/>
            <person name="Sato H."/>
            <person name="Tonouchi N."/>
        </authorList>
    </citation>
    <scope>NUCLEOTIDE SEQUENCE</scope>
    <source>
        <strain evidence="2">NBRC 103681</strain>
    </source>
</reference>
<accession>A0A9W6RHX6</accession>
<protein>
    <submittedName>
        <fullName evidence="2">Uncharacterized protein</fullName>
    </submittedName>
</protein>
<proteinExistence type="predicted"/>
<feature type="region of interest" description="Disordered" evidence="1">
    <location>
        <begin position="1"/>
        <end position="101"/>
    </location>
</feature>
<dbReference type="AlphaFoldDB" id="A0A9W6RHX6"/>
<organism evidence="2 3">
    <name type="scientific">Actinoallomurus iriomotensis</name>
    <dbReference type="NCBI Taxonomy" id="478107"/>
    <lineage>
        <taxon>Bacteria</taxon>
        <taxon>Bacillati</taxon>
        <taxon>Actinomycetota</taxon>
        <taxon>Actinomycetes</taxon>
        <taxon>Streptosporangiales</taxon>
        <taxon>Thermomonosporaceae</taxon>
        <taxon>Actinoallomurus</taxon>
    </lineage>
</organism>
<dbReference type="Proteomes" id="UP001165135">
    <property type="component" value="Unassembled WGS sequence"/>
</dbReference>